<dbReference type="PANTHER" id="PTHR47704:SF1">
    <property type="entry name" value="POTASSIUM TRANSPORTER KIMA"/>
    <property type="match status" value="1"/>
</dbReference>
<feature type="transmembrane region" description="Helical" evidence="6">
    <location>
        <begin position="249"/>
        <end position="269"/>
    </location>
</feature>
<evidence type="ECO:0000256" key="5">
    <source>
        <dbReference type="SAM" id="MobiDB-lite"/>
    </source>
</evidence>
<dbReference type="InterPro" id="IPR053153">
    <property type="entry name" value="APC_K+_Transporter"/>
</dbReference>
<keyword evidence="2 6" id="KW-0812">Transmembrane</keyword>
<feature type="transmembrane region" description="Helical" evidence="6">
    <location>
        <begin position="433"/>
        <end position="452"/>
    </location>
</feature>
<sequence length="813" mass="86205">MQNDDVTIAAPQRPVGTPTGPEVLPPTVDLPETLGYRVKKVLLGPPLVTSELHNEKLSKSIALGVLAPDCISSSAYGTEQMLTVLVPTFGVLGFALVMPVTGVILALLLLLTLSYRDVVMTYTRAGGSYVVARENFGPRVAQVAAVALLIDYIVTVAVQTAAGTDAVASLLQLLFHTNIDSEKLYITLGVVCLLCYGNLRGIREAGKAFSLPTYLFILATGLTVIFGIFRLVTGTLPQLSDADLHASGVIHIGASSGSLMTFASMFVLARAFANGGSSLTGLEAISNGVSAFREPQGNNARRTLVIMSATLGALVLGVSVLAWKTHAVPFSSGSPTVLAQEAHLVFGQSGFGSVMFAFVQVATALILYTGGNTSFNGFPFLASFVAEDSFLPRQLTIRGHRLAFSNGIIVLTGVSLILLLVTDGDLSRLVSLYAIGVFTGFVMAASGLVKYHWSRQEKNRMAKVVVNAAAAVASAAVVVIFAVTKFTEGAWTVVVIFPIGVWALIRTNSRYRAESAALAAAPASASLPNRDRSAVFVLVDRLDLSAIRALHHGRSLRPTELRAVHFMVDDKHAARLRTEWEQSRAADVPLEIVDCPDRRLRRATAELAARATADGRTRVTLVIPRRAYGTFIGRLLHARVGDRIAGAASRLPNVAATIVPFDVSQAIDDMDTVAREGTGVAPAAGIGAPRGGKGVQAPQADGTSPDTTCVPGPRTDGVTHMRDLVWRERAGVEGQVRSVNLTPVSGVPRLECRLYDETGGITLIFYGRRDVPGISPGVRLRAEGMVGNTDGRLTIANPTYTLLPTTAESPVEH</sequence>
<dbReference type="EMBL" id="JACHJV010000001">
    <property type="protein sequence ID" value="MBB4921268.1"/>
    <property type="molecule type" value="Genomic_DNA"/>
</dbReference>
<feature type="transmembrane region" description="Helical" evidence="6">
    <location>
        <begin position="464"/>
        <end position="483"/>
    </location>
</feature>
<feature type="region of interest" description="Disordered" evidence="5">
    <location>
        <begin position="682"/>
        <end position="716"/>
    </location>
</feature>
<feature type="transmembrane region" description="Helical" evidence="6">
    <location>
        <begin position="489"/>
        <end position="505"/>
    </location>
</feature>
<evidence type="ECO:0000313" key="8">
    <source>
        <dbReference type="Proteomes" id="UP000540506"/>
    </source>
</evidence>
<dbReference type="GO" id="GO:0022857">
    <property type="term" value="F:transmembrane transporter activity"/>
    <property type="evidence" value="ECO:0007669"/>
    <property type="project" value="InterPro"/>
</dbReference>
<dbReference type="InterPro" id="IPR002293">
    <property type="entry name" value="AA/rel_permease1"/>
</dbReference>
<feature type="transmembrane region" description="Helical" evidence="6">
    <location>
        <begin position="89"/>
        <end position="111"/>
    </location>
</feature>
<accession>A0A7W7VSZ8</accession>
<dbReference type="Proteomes" id="UP000540506">
    <property type="component" value="Unassembled WGS sequence"/>
</dbReference>
<evidence type="ECO:0000256" key="3">
    <source>
        <dbReference type="ARBA" id="ARBA00022989"/>
    </source>
</evidence>
<reference evidence="7 8" key="1">
    <citation type="submission" date="2020-08" db="EMBL/GenBank/DDBJ databases">
        <title>Sequencing the genomes of 1000 actinobacteria strains.</title>
        <authorList>
            <person name="Klenk H.-P."/>
        </authorList>
    </citation>
    <scope>NUCLEOTIDE SEQUENCE [LARGE SCALE GENOMIC DNA]</scope>
    <source>
        <strain evidence="7 8">DSM 41654</strain>
    </source>
</reference>
<dbReference type="Pfam" id="PF13520">
    <property type="entry name" value="AA_permease_2"/>
    <property type="match status" value="1"/>
</dbReference>
<feature type="transmembrane region" description="Helical" evidence="6">
    <location>
        <begin position="303"/>
        <end position="323"/>
    </location>
</feature>
<dbReference type="GO" id="GO:0016020">
    <property type="term" value="C:membrane"/>
    <property type="evidence" value="ECO:0007669"/>
    <property type="project" value="UniProtKB-SubCell"/>
</dbReference>
<feature type="transmembrane region" description="Helical" evidence="6">
    <location>
        <begin position="183"/>
        <end position="199"/>
    </location>
</feature>
<dbReference type="CDD" id="cd04488">
    <property type="entry name" value="RecG_wedge_OBF"/>
    <property type="match status" value="1"/>
</dbReference>
<evidence type="ECO:0000256" key="1">
    <source>
        <dbReference type="ARBA" id="ARBA00004141"/>
    </source>
</evidence>
<dbReference type="AlphaFoldDB" id="A0A7W7VSZ8"/>
<evidence type="ECO:0000256" key="2">
    <source>
        <dbReference type="ARBA" id="ARBA00022692"/>
    </source>
</evidence>
<comment type="subcellular location">
    <subcellularLocation>
        <location evidence="1">Membrane</location>
        <topology evidence="1">Multi-pass membrane protein</topology>
    </subcellularLocation>
</comment>
<dbReference type="Gene3D" id="1.20.1740.10">
    <property type="entry name" value="Amino acid/polyamine transporter I"/>
    <property type="match status" value="1"/>
</dbReference>
<keyword evidence="8" id="KW-1185">Reference proteome</keyword>
<feature type="transmembrane region" description="Helical" evidence="6">
    <location>
        <begin position="343"/>
        <end position="368"/>
    </location>
</feature>
<feature type="transmembrane region" description="Helical" evidence="6">
    <location>
        <begin position="211"/>
        <end position="229"/>
    </location>
</feature>
<evidence type="ECO:0000256" key="6">
    <source>
        <dbReference type="SAM" id="Phobius"/>
    </source>
</evidence>
<feature type="region of interest" description="Disordered" evidence="5">
    <location>
        <begin position="1"/>
        <end position="22"/>
    </location>
</feature>
<evidence type="ECO:0000313" key="7">
    <source>
        <dbReference type="EMBL" id="MBB4921268.1"/>
    </source>
</evidence>
<keyword evidence="4 6" id="KW-0472">Membrane</keyword>
<feature type="transmembrane region" description="Helical" evidence="6">
    <location>
        <begin position="402"/>
        <end position="421"/>
    </location>
</feature>
<evidence type="ECO:0000256" key="4">
    <source>
        <dbReference type="ARBA" id="ARBA00023136"/>
    </source>
</evidence>
<organism evidence="7 8">
    <name type="scientific">Kitasatospora kifunensis</name>
    <name type="common">Streptomyces kifunensis</name>
    <dbReference type="NCBI Taxonomy" id="58351"/>
    <lineage>
        <taxon>Bacteria</taxon>
        <taxon>Bacillati</taxon>
        <taxon>Actinomycetota</taxon>
        <taxon>Actinomycetes</taxon>
        <taxon>Kitasatosporales</taxon>
        <taxon>Streptomycetaceae</taxon>
        <taxon>Kitasatospora</taxon>
    </lineage>
</organism>
<proteinExistence type="predicted"/>
<keyword evidence="3 6" id="KW-1133">Transmembrane helix</keyword>
<comment type="caution">
    <text evidence="7">The sequence shown here is derived from an EMBL/GenBank/DDBJ whole genome shotgun (WGS) entry which is preliminary data.</text>
</comment>
<dbReference type="PANTHER" id="PTHR47704">
    <property type="entry name" value="POTASSIUM TRANSPORTER KIMA"/>
    <property type="match status" value="1"/>
</dbReference>
<gene>
    <name evidence="7" type="ORF">FHR34_000261</name>
</gene>
<name>A0A7W7VSZ8_KITKI</name>
<feature type="transmembrane region" description="Helical" evidence="6">
    <location>
        <begin position="143"/>
        <end position="163"/>
    </location>
</feature>
<protein>
    <submittedName>
        <fullName evidence="7">Amino acid transporter</fullName>
    </submittedName>
</protein>